<evidence type="ECO:0000256" key="5">
    <source>
        <dbReference type="SAM" id="MobiDB-lite"/>
    </source>
</evidence>
<dbReference type="PROSITE" id="PS51421">
    <property type="entry name" value="RAS"/>
    <property type="match status" value="1"/>
</dbReference>
<evidence type="ECO:0000313" key="7">
    <source>
        <dbReference type="Proteomes" id="UP000785679"/>
    </source>
</evidence>
<dbReference type="SMART" id="SM00176">
    <property type="entry name" value="RAN"/>
    <property type="match status" value="1"/>
</dbReference>
<dbReference type="InterPro" id="IPR050209">
    <property type="entry name" value="Rab_GTPases_membrane_traffic"/>
</dbReference>
<sequence length="262" mass="29053">MSRQGKPGLVGASAAQDTDDQPVTAADLEPSKLTSIPFEILSTTNKGAPTLAQDYLFKLIIIGNSGVGKSCLMHRVTTNEFSEDHEVTVGVEFGSLLMRMGEAEQQSVFKLQIWDTAGQESFQSITKIFYRGAHAVLLTYSVASLQSFQNLTHWFNEVRTQSDPDAIIILVGNQADRAAEREVSTEQGERFRKDNNIQFFIETSAKTDLNVRETFIMAAKMLYRKHLGKIRKARENLTAKRRGDKLKRENAGKRTGGGGCSC</sequence>
<name>A0A8J8P3U2_HALGN</name>
<reference evidence="6" key="1">
    <citation type="submission" date="2019-06" db="EMBL/GenBank/DDBJ databases">
        <authorList>
            <person name="Zheng W."/>
        </authorList>
    </citation>
    <scope>NUCLEOTIDE SEQUENCE</scope>
    <source>
        <strain evidence="6">QDHG01</strain>
    </source>
</reference>
<keyword evidence="4" id="KW-0449">Lipoprotein</keyword>
<evidence type="ECO:0000256" key="4">
    <source>
        <dbReference type="ARBA" id="ARBA00023288"/>
    </source>
</evidence>
<dbReference type="CDD" id="cd00154">
    <property type="entry name" value="Rab"/>
    <property type="match status" value="1"/>
</dbReference>
<dbReference type="Gene3D" id="3.40.50.300">
    <property type="entry name" value="P-loop containing nucleotide triphosphate hydrolases"/>
    <property type="match status" value="1"/>
</dbReference>
<evidence type="ECO:0000256" key="2">
    <source>
        <dbReference type="ARBA" id="ARBA00022741"/>
    </source>
</evidence>
<dbReference type="FunFam" id="3.40.50.300:FF:001129">
    <property type="entry name" value="ras-related protein Rab-44 isoform X2"/>
    <property type="match status" value="1"/>
</dbReference>
<dbReference type="SMART" id="SM00173">
    <property type="entry name" value="RAS"/>
    <property type="match status" value="1"/>
</dbReference>
<dbReference type="Pfam" id="PF00071">
    <property type="entry name" value="Ras"/>
    <property type="match status" value="1"/>
</dbReference>
<dbReference type="PROSITE" id="PS51420">
    <property type="entry name" value="RHO"/>
    <property type="match status" value="1"/>
</dbReference>
<dbReference type="Proteomes" id="UP000785679">
    <property type="component" value="Unassembled WGS sequence"/>
</dbReference>
<evidence type="ECO:0000313" key="6">
    <source>
        <dbReference type="EMBL" id="TNV85345.1"/>
    </source>
</evidence>
<keyword evidence="7" id="KW-1185">Reference proteome</keyword>
<evidence type="ECO:0000256" key="1">
    <source>
        <dbReference type="ARBA" id="ARBA00006270"/>
    </source>
</evidence>
<dbReference type="OrthoDB" id="9989112at2759"/>
<protein>
    <submittedName>
        <fullName evidence="6">Uncharacterized protein</fullName>
    </submittedName>
</protein>
<comment type="similarity">
    <text evidence="1">Belongs to the small GTPase superfamily. Rab family.</text>
</comment>
<feature type="region of interest" description="Disordered" evidence="5">
    <location>
        <begin position="238"/>
        <end position="262"/>
    </location>
</feature>
<dbReference type="InterPro" id="IPR001806">
    <property type="entry name" value="Small_GTPase"/>
</dbReference>
<keyword evidence="2" id="KW-0547">Nucleotide-binding</keyword>
<dbReference type="PROSITE" id="PS51419">
    <property type="entry name" value="RAB"/>
    <property type="match status" value="1"/>
</dbReference>
<dbReference type="GO" id="GO:0005525">
    <property type="term" value="F:GTP binding"/>
    <property type="evidence" value="ECO:0007669"/>
    <property type="project" value="UniProtKB-KW"/>
</dbReference>
<dbReference type="AlphaFoldDB" id="A0A8J8P3U2"/>
<organism evidence="6 7">
    <name type="scientific">Halteria grandinella</name>
    <dbReference type="NCBI Taxonomy" id="5974"/>
    <lineage>
        <taxon>Eukaryota</taxon>
        <taxon>Sar</taxon>
        <taxon>Alveolata</taxon>
        <taxon>Ciliophora</taxon>
        <taxon>Intramacronucleata</taxon>
        <taxon>Spirotrichea</taxon>
        <taxon>Stichotrichia</taxon>
        <taxon>Sporadotrichida</taxon>
        <taxon>Halteriidae</taxon>
        <taxon>Halteria</taxon>
    </lineage>
</organism>
<dbReference type="InterPro" id="IPR027417">
    <property type="entry name" value="P-loop_NTPase"/>
</dbReference>
<comment type="caution">
    <text evidence="6">The sequence shown here is derived from an EMBL/GenBank/DDBJ whole genome shotgun (WGS) entry which is preliminary data.</text>
</comment>
<gene>
    <name evidence="6" type="ORF">FGO68_gene17328</name>
</gene>
<feature type="region of interest" description="Disordered" evidence="5">
    <location>
        <begin position="1"/>
        <end position="23"/>
    </location>
</feature>
<dbReference type="SMART" id="SM00174">
    <property type="entry name" value="RHO"/>
    <property type="match status" value="1"/>
</dbReference>
<dbReference type="PRINTS" id="PR00449">
    <property type="entry name" value="RASTRNSFRMNG"/>
</dbReference>
<dbReference type="EMBL" id="RRYP01001905">
    <property type="protein sequence ID" value="TNV85345.1"/>
    <property type="molecule type" value="Genomic_DNA"/>
</dbReference>
<proteinExistence type="inferred from homology"/>
<dbReference type="GO" id="GO:0003924">
    <property type="term" value="F:GTPase activity"/>
    <property type="evidence" value="ECO:0007669"/>
    <property type="project" value="InterPro"/>
</dbReference>
<dbReference type="InterPro" id="IPR005225">
    <property type="entry name" value="Small_GTP-bd"/>
</dbReference>
<dbReference type="SUPFAM" id="SSF52540">
    <property type="entry name" value="P-loop containing nucleoside triphosphate hydrolases"/>
    <property type="match status" value="1"/>
</dbReference>
<keyword evidence="3" id="KW-0342">GTP-binding</keyword>
<accession>A0A8J8P3U2</accession>
<dbReference type="SMART" id="SM00175">
    <property type="entry name" value="RAB"/>
    <property type="match status" value="1"/>
</dbReference>
<evidence type="ECO:0000256" key="3">
    <source>
        <dbReference type="ARBA" id="ARBA00023134"/>
    </source>
</evidence>
<dbReference type="NCBIfam" id="TIGR00231">
    <property type="entry name" value="small_GTP"/>
    <property type="match status" value="1"/>
</dbReference>
<dbReference type="PANTHER" id="PTHR47979">
    <property type="entry name" value="DRAB11-RELATED"/>
    <property type="match status" value="1"/>
</dbReference>